<dbReference type="RefSeq" id="WP_221226655.1">
    <property type="nucleotide sequence ID" value="NZ_AP019308.1"/>
</dbReference>
<organism evidence="1 2">
    <name type="scientific">Paenibacillus baekrokdamisoli</name>
    <dbReference type="NCBI Taxonomy" id="1712516"/>
    <lineage>
        <taxon>Bacteria</taxon>
        <taxon>Bacillati</taxon>
        <taxon>Bacillota</taxon>
        <taxon>Bacilli</taxon>
        <taxon>Bacillales</taxon>
        <taxon>Paenibacillaceae</taxon>
        <taxon>Paenibacillus</taxon>
    </lineage>
</organism>
<proteinExistence type="predicted"/>
<evidence type="ECO:0000313" key="1">
    <source>
        <dbReference type="EMBL" id="BBH18781.1"/>
    </source>
</evidence>
<reference evidence="1 2" key="1">
    <citation type="submission" date="2018-11" db="EMBL/GenBank/DDBJ databases">
        <title>Complete genome sequence of Paenibacillus baekrokdamisoli strain KCTC 33723.</title>
        <authorList>
            <person name="Kang S.W."/>
            <person name="Lee K.C."/>
            <person name="Kim K.K."/>
            <person name="Kim J.S."/>
            <person name="Kim D.S."/>
            <person name="Ko S.H."/>
            <person name="Yang S.H."/>
            <person name="Lee J.S."/>
        </authorList>
    </citation>
    <scope>NUCLEOTIDE SEQUENCE [LARGE SCALE GENOMIC DNA]</scope>
    <source>
        <strain evidence="1 2">KCTC 33723</strain>
    </source>
</reference>
<accession>A0A3G9IYT0</accession>
<dbReference type="AlphaFoldDB" id="A0A3G9IYT0"/>
<protein>
    <submittedName>
        <fullName evidence="1">Uncharacterized protein</fullName>
    </submittedName>
</protein>
<gene>
    <name evidence="1" type="ORF">Back11_01260</name>
</gene>
<evidence type="ECO:0000313" key="2">
    <source>
        <dbReference type="Proteomes" id="UP000275368"/>
    </source>
</evidence>
<dbReference type="EMBL" id="AP019308">
    <property type="protein sequence ID" value="BBH18781.1"/>
    <property type="molecule type" value="Genomic_DNA"/>
</dbReference>
<dbReference type="KEGG" id="pbk:Back11_01260"/>
<name>A0A3G9IYT0_9BACL</name>
<dbReference type="Proteomes" id="UP000275368">
    <property type="component" value="Chromosome"/>
</dbReference>
<keyword evidence="2" id="KW-1185">Reference proteome</keyword>
<sequence>MAGMKCVCGNTMSTVVSPNETELIIFTQKEWEEITEGTKHGLNVFDIEPRQAVWRCRACSRLYFFEDNKVVKRYVLEE</sequence>